<dbReference type="EMBL" id="GL833128">
    <property type="protein sequence ID" value="EGB08421.1"/>
    <property type="molecule type" value="Genomic_DNA"/>
</dbReference>
<dbReference type="GeneID" id="20224672"/>
<feature type="compositionally biased region" description="Acidic residues" evidence="1">
    <location>
        <begin position="447"/>
        <end position="480"/>
    </location>
</feature>
<gene>
    <name evidence="2" type="ORF">AURANDRAFT_64121</name>
</gene>
<evidence type="ECO:0000256" key="1">
    <source>
        <dbReference type="SAM" id="MobiDB-lite"/>
    </source>
</evidence>
<dbReference type="AlphaFoldDB" id="F0Y912"/>
<dbReference type="KEGG" id="aaf:AURANDRAFT_64121"/>
<feature type="compositionally biased region" description="Acidic residues" evidence="1">
    <location>
        <begin position="56"/>
        <end position="92"/>
    </location>
</feature>
<dbReference type="Proteomes" id="UP000002729">
    <property type="component" value="Unassembled WGS sequence"/>
</dbReference>
<proteinExistence type="predicted"/>
<dbReference type="RefSeq" id="XP_009037136.1">
    <property type="nucleotide sequence ID" value="XM_009038888.1"/>
</dbReference>
<feature type="region of interest" description="Disordered" evidence="1">
    <location>
        <begin position="15"/>
        <end position="129"/>
    </location>
</feature>
<evidence type="ECO:0000313" key="3">
    <source>
        <dbReference type="Proteomes" id="UP000002729"/>
    </source>
</evidence>
<accession>F0Y912</accession>
<evidence type="ECO:0000313" key="2">
    <source>
        <dbReference type="EMBL" id="EGB08421.1"/>
    </source>
</evidence>
<sequence length="577" mass="62963">MDWYRWACARWCDQLARAPPAAPQTTPTKRPRAAGESPFKATSPLATLPAAAQEELLAEFEDSSSDEEDDEVEEDETEEQGAEEGPAEEPEADGALFTCPNTTNIPPSDYTLDPLPAAPEPKTEGRRSRTDWLAAPVIAILKATSLEDPEVKKVLDDHFMVRAKRYPARDVYKWSDTFLAFARTAETARLFEAWRAAGDLRRSLAERAVYGSLRTALLRPAPNCAAPTYQCGDNAWNPRGARACAVVHGRAFNDKDREAAESLDRRPPGGAAAVFAATQRVAFGINGAGRLGRLPTAVAQVHVVAPGGADAALGAALDVRGAYDGGPRHVRVDQPGSDATRQLNRTRHLWQLQVRPRQRNSARVVVTGDRVPAFNLTDPATISGSPKAMDWYRWACARWRDQVAHAPAAAPQTTPTKRPRAAGESPFKATSPLATLPAAAQEKLLAEFEDSSSDEEDDEVEEDETEEQGAEEGPAEEPEADGALFTCPNTTNIPPSDYTLDPLPAAPEPKTEGRRSRTDWLAAPVIAILKATSLEDPEVKKVLDDHFMVDGMGWTPLKHERWWKMGNGMFQSYSIAM</sequence>
<feature type="compositionally biased region" description="Low complexity" evidence="1">
    <location>
        <begin position="16"/>
        <end position="28"/>
    </location>
</feature>
<name>F0Y912_AURAN</name>
<organism evidence="3">
    <name type="scientific">Aureococcus anophagefferens</name>
    <name type="common">Harmful bloom alga</name>
    <dbReference type="NCBI Taxonomy" id="44056"/>
    <lineage>
        <taxon>Eukaryota</taxon>
        <taxon>Sar</taxon>
        <taxon>Stramenopiles</taxon>
        <taxon>Ochrophyta</taxon>
        <taxon>Pelagophyceae</taxon>
        <taxon>Pelagomonadales</taxon>
        <taxon>Pelagomonadaceae</taxon>
        <taxon>Aureococcus</taxon>
    </lineage>
</organism>
<keyword evidence="3" id="KW-1185">Reference proteome</keyword>
<feature type="region of interest" description="Disordered" evidence="1">
    <location>
        <begin position="405"/>
        <end position="433"/>
    </location>
</feature>
<feature type="region of interest" description="Disordered" evidence="1">
    <location>
        <begin position="447"/>
        <end position="517"/>
    </location>
</feature>
<feature type="compositionally biased region" description="Low complexity" evidence="1">
    <location>
        <begin position="41"/>
        <end position="55"/>
    </location>
</feature>
<dbReference type="InParanoid" id="F0Y912"/>
<protein>
    <submittedName>
        <fullName evidence="2">Uncharacterized protein</fullName>
    </submittedName>
</protein>
<feature type="compositionally biased region" description="Low complexity" evidence="1">
    <location>
        <begin position="405"/>
        <end position="416"/>
    </location>
</feature>
<reference evidence="2 3" key="1">
    <citation type="journal article" date="2011" name="Proc. Natl. Acad. Sci. U.S.A.">
        <title>Niche of harmful alga Aureococcus anophagefferens revealed through ecogenomics.</title>
        <authorList>
            <person name="Gobler C.J."/>
            <person name="Berry D.L."/>
            <person name="Dyhrman S.T."/>
            <person name="Wilhelm S.W."/>
            <person name="Salamov A."/>
            <person name="Lobanov A.V."/>
            <person name="Zhang Y."/>
            <person name="Collier J.L."/>
            <person name="Wurch L.L."/>
            <person name="Kustka A.B."/>
            <person name="Dill B.D."/>
            <person name="Shah M."/>
            <person name="VerBerkmoes N.C."/>
            <person name="Kuo A."/>
            <person name="Terry A."/>
            <person name="Pangilinan J."/>
            <person name="Lindquist E.A."/>
            <person name="Lucas S."/>
            <person name="Paulsen I.T."/>
            <person name="Hattenrath-Lehmann T.K."/>
            <person name="Talmage S.C."/>
            <person name="Walker E.A."/>
            <person name="Koch F."/>
            <person name="Burson A.M."/>
            <person name="Marcoval M.A."/>
            <person name="Tang Y.Z."/>
            <person name="Lecleir G.R."/>
            <person name="Coyne K.J."/>
            <person name="Berg G.M."/>
            <person name="Bertrand E.M."/>
            <person name="Saito M.A."/>
            <person name="Gladyshev V.N."/>
            <person name="Grigoriev I.V."/>
        </authorList>
    </citation>
    <scope>NUCLEOTIDE SEQUENCE [LARGE SCALE GENOMIC DNA]</scope>
    <source>
        <strain evidence="3">CCMP 1984</strain>
    </source>
</reference>